<dbReference type="AlphaFoldDB" id="A0A0A9GWM2"/>
<sequence length="27" mass="3059">MWRCGPSLSVLPRANKQQRLPSVIFSS</sequence>
<dbReference type="EMBL" id="GBRH01172913">
    <property type="protein sequence ID" value="JAE24983.1"/>
    <property type="molecule type" value="Transcribed_RNA"/>
</dbReference>
<name>A0A0A9GWM2_ARUDO</name>
<protein>
    <submittedName>
        <fullName evidence="1">Uncharacterized protein</fullName>
    </submittedName>
</protein>
<organism evidence="1">
    <name type="scientific">Arundo donax</name>
    <name type="common">Giant reed</name>
    <name type="synonym">Donax arundinaceus</name>
    <dbReference type="NCBI Taxonomy" id="35708"/>
    <lineage>
        <taxon>Eukaryota</taxon>
        <taxon>Viridiplantae</taxon>
        <taxon>Streptophyta</taxon>
        <taxon>Embryophyta</taxon>
        <taxon>Tracheophyta</taxon>
        <taxon>Spermatophyta</taxon>
        <taxon>Magnoliopsida</taxon>
        <taxon>Liliopsida</taxon>
        <taxon>Poales</taxon>
        <taxon>Poaceae</taxon>
        <taxon>PACMAD clade</taxon>
        <taxon>Arundinoideae</taxon>
        <taxon>Arundineae</taxon>
        <taxon>Arundo</taxon>
    </lineage>
</organism>
<reference evidence="1" key="2">
    <citation type="journal article" date="2015" name="Data Brief">
        <title>Shoot transcriptome of the giant reed, Arundo donax.</title>
        <authorList>
            <person name="Barrero R.A."/>
            <person name="Guerrero F.D."/>
            <person name="Moolhuijzen P."/>
            <person name="Goolsby J.A."/>
            <person name="Tidwell J."/>
            <person name="Bellgard S.E."/>
            <person name="Bellgard M.I."/>
        </authorList>
    </citation>
    <scope>NUCLEOTIDE SEQUENCE</scope>
    <source>
        <tissue evidence="1">Shoot tissue taken approximately 20 cm above the soil surface</tissue>
    </source>
</reference>
<proteinExistence type="predicted"/>
<accession>A0A0A9GWM2</accession>
<evidence type="ECO:0000313" key="1">
    <source>
        <dbReference type="EMBL" id="JAE24983.1"/>
    </source>
</evidence>
<reference evidence="1" key="1">
    <citation type="submission" date="2014-09" db="EMBL/GenBank/DDBJ databases">
        <authorList>
            <person name="Magalhaes I.L.F."/>
            <person name="Oliveira U."/>
            <person name="Santos F.R."/>
            <person name="Vidigal T.H.D.A."/>
            <person name="Brescovit A.D."/>
            <person name="Santos A.J."/>
        </authorList>
    </citation>
    <scope>NUCLEOTIDE SEQUENCE</scope>
    <source>
        <tissue evidence="1">Shoot tissue taken approximately 20 cm above the soil surface</tissue>
    </source>
</reference>